<sequence length="407" mass="44533">MRLGYLVNTYPRASYSFIRREIRALERAGHRIHRFAVRSERTALADPADFVEDDATEHLLREPPLRLLLSALGWLVRHPRDGWGGMRLAARCGSQGGRLRYAVFLFFAAHLAQRARMLGITHVHAHFGGAAASIAMLCEALGGPRFSFTVHGPDEFDSPVALNLTIKMQRAAFTVAISSYGRSQLYRWAEPADWRRIHVVHCGIEPEAFPESLPLPATGPRLVAVGRITEQKGFALLIEAIALAAPQLPDLHLTLVGDGPLRGRIEAMIAERGLARRVTLTGWTDESRVRQELAAAQALILPSFAEGLPMVVMEAMAAGRPVIGTMVAGIPELVLPEETGHLVPAGDATALARAIKRLAETPLDILAEMGRLARLRVLERHDINREAARLAQLISVTQQAVHVADGL</sequence>
<proteinExistence type="predicted"/>
<evidence type="ECO:0000259" key="1">
    <source>
        <dbReference type="Pfam" id="PF13439"/>
    </source>
</evidence>
<dbReference type="Pfam" id="PF13439">
    <property type="entry name" value="Glyco_transf_4"/>
    <property type="match status" value="1"/>
</dbReference>
<dbReference type="InterPro" id="IPR028098">
    <property type="entry name" value="Glyco_trans_4-like_N"/>
</dbReference>
<comment type="caution">
    <text evidence="2">The sequence shown here is derived from an EMBL/GenBank/DDBJ whole genome shotgun (WGS) entry which is preliminary data.</text>
</comment>
<dbReference type="RefSeq" id="WP_108221998.1">
    <property type="nucleotide sequence ID" value="NZ_CP090021.1"/>
</dbReference>
<dbReference type="PANTHER" id="PTHR45947:SF15">
    <property type="entry name" value="TEICHURONIC ACID BIOSYNTHESIS GLYCOSYLTRANSFERASE TUAC-RELATED"/>
    <property type="match status" value="1"/>
</dbReference>
<keyword evidence="2" id="KW-0808">Transferase</keyword>
<reference evidence="2 3" key="1">
    <citation type="submission" date="2018-04" db="EMBL/GenBank/DDBJ databases">
        <title>Genomic Encyclopedia of Type Strains, Phase III (KMG-III): the genomes of soil and plant-associated and newly described type strains.</title>
        <authorList>
            <person name="Whitman W."/>
        </authorList>
    </citation>
    <scope>NUCLEOTIDE SEQUENCE [LARGE SCALE GENOMIC DNA]</scope>
    <source>
        <strain evidence="2 3">KA25</strain>
    </source>
</reference>
<dbReference type="OrthoDB" id="9790710at2"/>
<name>A0A2T5JV62_9RHOB</name>
<organism evidence="2 3">
    <name type="scientific">Cereibacter azotoformans</name>
    <dbReference type="NCBI Taxonomy" id="43057"/>
    <lineage>
        <taxon>Bacteria</taxon>
        <taxon>Pseudomonadati</taxon>
        <taxon>Pseudomonadota</taxon>
        <taxon>Alphaproteobacteria</taxon>
        <taxon>Rhodobacterales</taxon>
        <taxon>Paracoccaceae</taxon>
        <taxon>Cereibacter</taxon>
    </lineage>
</organism>
<dbReference type="GO" id="GO:0016757">
    <property type="term" value="F:glycosyltransferase activity"/>
    <property type="evidence" value="ECO:0007669"/>
    <property type="project" value="UniProtKB-ARBA"/>
</dbReference>
<dbReference type="SUPFAM" id="SSF53756">
    <property type="entry name" value="UDP-Glycosyltransferase/glycogen phosphorylase"/>
    <property type="match status" value="1"/>
</dbReference>
<keyword evidence="3" id="KW-1185">Reference proteome</keyword>
<evidence type="ECO:0000313" key="2">
    <source>
        <dbReference type="EMBL" id="PTR14073.1"/>
    </source>
</evidence>
<dbReference type="InterPro" id="IPR050194">
    <property type="entry name" value="Glycosyltransferase_grp1"/>
</dbReference>
<evidence type="ECO:0000313" key="3">
    <source>
        <dbReference type="Proteomes" id="UP000244060"/>
    </source>
</evidence>
<gene>
    <name evidence="2" type="ORF">C8J28_11868</name>
</gene>
<dbReference type="EMBL" id="QAOT01000018">
    <property type="protein sequence ID" value="PTR14073.1"/>
    <property type="molecule type" value="Genomic_DNA"/>
</dbReference>
<feature type="domain" description="Glycosyltransferase subfamily 4-like N-terminal" evidence="1">
    <location>
        <begin position="99"/>
        <end position="207"/>
    </location>
</feature>
<accession>A0A2T5JV62</accession>
<dbReference type="AlphaFoldDB" id="A0A2T5JV62"/>
<dbReference type="Pfam" id="PF13692">
    <property type="entry name" value="Glyco_trans_1_4"/>
    <property type="match status" value="1"/>
</dbReference>
<dbReference type="Proteomes" id="UP000244060">
    <property type="component" value="Unassembled WGS sequence"/>
</dbReference>
<protein>
    <submittedName>
        <fullName evidence="2">Glycosyltransferase involved in cell wall biosynthesis</fullName>
    </submittedName>
</protein>
<dbReference type="PANTHER" id="PTHR45947">
    <property type="entry name" value="SULFOQUINOVOSYL TRANSFERASE SQD2"/>
    <property type="match status" value="1"/>
</dbReference>
<dbReference type="Gene3D" id="3.40.50.2000">
    <property type="entry name" value="Glycogen Phosphorylase B"/>
    <property type="match status" value="2"/>
</dbReference>